<evidence type="ECO:0000313" key="3">
    <source>
        <dbReference type="Proteomes" id="UP000177001"/>
    </source>
</evidence>
<sequence length="207" mass="23331">MQKGFGFIGILVVVGIVAILGVGVLKMGFFLNGGKGTQVPIGDNVQVSDDVVEKKSGETLLLIDPIKDETVNWKTYRNEKYGFEFKYPDDWLEDNDNYGVRSTIVTLRPSSEPTYKFHIGLSVYPDQTNLQEFLKNKYDASLNWKESIFSGLPAKEIVVTDRFQNISISTIFVKDNTGYSFGTFPSKDGEERINVARQIAKTFKFTK</sequence>
<protein>
    <recommendedName>
        <fullName evidence="4">PsbP C-terminal domain-containing protein</fullName>
    </recommendedName>
</protein>
<comment type="caution">
    <text evidence="2">The sequence shown here is derived from an EMBL/GenBank/DDBJ whole genome shotgun (WGS) entry which is preliminary data.</text>
</comment>
<proteinExistence type="predicted"/>
<feature type="transmembrane region" description="Helical" evidence="1">
    <location>
        <begin position="6"/>
        <end position="25"/>
    </location>
</feature>
<dbReference type="EMBL" id="MFUR01000003">
    <property type="protein sequence ID" value="OGI87358.1"/>
    <property type="molecule type" value="Genomic_DNA"/>
</dbReference>
<keyword evidence="1" id="KW-0812">Transmembrane</keyword>
<evidence type="ECO:0000313" key="2">
    <source>
        <dbReference type="EMBL" id="OGI87358.1"/>
    </source>
</evidence>
<organism evidence="2 3">
    <name type="scientific">Candidatus Nomurabacteria bacterium RIFCSPLOWO2_01_FULL_36_16</name>
    <dbReference type="NCBI Taxonomy" id="1801767"/>
    <lineage>
        <taxon>Bacteria</taxon>
        <taxon>Candidatus Nomuraibacteriota</taxon>
    </lineage>
</organism>
<dbReference type="AlphaFoldDB" id="A0A1F6WZR0"/>
<accession>A0A1F6WZR0</accession>
<keyword evidence="1" id="KW-0472">Membrane</keyword>
<dbReference type="Pfam" id="PF18933">
    <property type="entry name" value="PsbP_2"/>
    <property type="match status" value="1"/>
</dbReference>
<name>A0A1F6WZR0_9BACT</name>
<evidence type="ECO:0000256" key="1">
    <source>
        <dbReference type="SAM" id="Phobius"/>
    </source>
</evidence>
<dbReference type="Proteomes" id="UP000177001">
    <property type="component" value="Unassembled WGS sequence"/>
</dbReference>
<gene>
    <name evidence="2" type="ORF">A3A91_02590</name>
</gene>
<reference evidence="2 3" key="1">
    <citation type="journal article" date="2016" name="Nat. Commun.">
        <title>Thousands of microbial genomes shed light on interconnected biogeochemical processes in an aquifer system.</title>
        <authorList>
            <person name="Anantharaman K."/>
            <person name="Brown C.T."/>
            <person name="Hug L.A."/>
            <person name="Sharon I."/>
            <person name="Castelle C.J."/>
            <person name="Probst A.J."/>
            <person name="Thomas B.C."/>
            <person name="Singh A."/>
            <person name="Wilkins M.J."/>
            <person name="Karaoz U."/>
            <person name="Brodie E.L."/>
            <person name="Williams K.H."/>
            <person name="Hubbard S.S."/>
            <person name="Banfield J.F."/>
        </authorList>
    </citation>
    <scope>NUCLEOTIDE SEQUENCE [LARGE SCALE GENOMIC DNA]</scope>
</reference>
<keyword evidence="1" id="KW-1133">Transmembrane helix</keyword>
<evidence type="ECO:0008006" key="4">
    <source>
        <dbReference type="Google" id="ProtNLM"/>
    </source>
</evidence>